<dbReference type="AlphaFoldDB" id="A0A9W4XCF6"/>
<dbReference type="GO" id="GO:0005789">
    <property type="term" value="C:endoplasmic reticulum membrane"/>
    <property type="evidence" value="ECO:0007669"/>
    <property type="project" value="UniProtKB-SubCell"/>
</dbReference>
<keyword evidence="9 14" id="KW-1133">Transmembrane helix</keyword>
<comment type="similarity">
    <text evidence="13">Belongs to the glycosyltransferase ALG3 family.</text>
</comment>
<feature type="transmembrane region" description="Helical" evidence="14">
    <location>
        <begin position="194"/>
        <end position="227"/>
    </location>
</feature>
<evidence type="ECO:0000313" key="16">
    <source>
        <dbReference type="Proteomes" id="UP001152885"/>
    </source>
</evidence>
<dbReference type="EMBL" id="CANTUO010000007">
    <property type="protein sequence ID" value="CAI5760535.1"/>
    <property type="molecule type" value="Genomic_DNA"/>
</dbReference>
<organism evidence="15 16">
    <name type="scientific">Candida verbasci</name>
    <dbReference type="NCBI Taxonomy" id="1227364"/>
    <lineage>
        <taxon>Eukaryota</taxon>
        <taxon>Fungi</taxon>
        <taxon>Dikarya</taxon>
        <taxon>Ascomycota</taxon>
        <taxon>Saccharomycotina</taxon>
        <taxon>Pichiomycetes</taxon>
        <taxon>Debaryomycetaceae</taxon>
        <taxon>Candida/Lodderomyces clade</taxon>
        <taxon>Candida</taxon>
    </lineage>
</organism>
<dbReference type="PANTHER" id="PTHR12646">
    <property type="entry name" value="NOT56 - RELATED"/>
    <property type="match status" value="1"/>
</dbReference>
<feature type="transmembrane region" description="Helical" evidence="14">
    <location>
        <begin position="423"/>
        <end position="444"/>
    </location>
</feature>
<evidence type="ECO:0000256" key="5">
    <source>
        <dbReference type="ARBA" id="ARBA00022676"/>
    </source>
</evidence>
<protein>
    <recommendedName>
        <fullName evidence="4 14">Dol-P-Man:Man(5)GlcNAc(2)-PP-Dol alpha-1,3-mannosyltransferase</fullName>
        <ecNumber evidence="3 14">2.4.1.258</ecNumber>
    </recommendedName>
    <alternativeName>
        <fullName evidence="14">Dol-P-Man-dependent alpha(1-3)-mannosyltransferase</fullName>
    </alternativeName>
</protein>
<accession>A0A9W4XCF6</accession>
<feature type="transmembrane region" description="Helical" evidence="14">
    <location>
        <begin position="233"/>
        <end position="258"/>
    </location>
</feature>
<evidence type="ECO:0000256" key="14">
    <source>
        <dbReference type="RuleBase" id="RU364047"/>
    </source>
</evidence>
<keyword evidence="8 14" id="KW-0256">Endoplasmic reticulum</keyword>
<evidence type="ECO:0000256" key="6">
    <source>
        <dbReference type="ARBA" id="ARBA00022679"/>
    </source>
</evidence>
<feature type="transmembrane region" description="Helical" evidence="14">
    <location>
        <begin position="122"/>
        <end position="141"/>
    </location>
</feature>
<dbReference type="InterPro" id="IPR007873">
    <property type="entry name" value="Glycosyltransferase_ALG3"/>
</dbReference>
<keyword evidence="5 14" id="KW-0328">Glycosyltransferase</keyword>
<keyword evidence="6 14" id="KW-0808">Transferase</keyword>
<reference evidence="15" key="1">
    <citation type="submission" date="2022-12" db="EMBL/GenBank/DDBJ databases">
        <authorList>
            <person name="Brejova B."/>
        </authorList>
    </citation>
    <scope>NUCLEOTIDE SEQUENCE</scope>
</reference>
<feature type="transmembrane region" description="Helical" evidence="14">
    <location>
        <begin position="360"/>
        <end position="379"/>
    </location>
</feature>
<keyword evidence="10 14" id="KW-0472">Membrane</keyword>
<evidence type="ECO:0000256" key="9">
    <source>
        <dbReference type="ARBA" id="ARBA00022989"/>
    </source>
</evidence>
<dbReference type="GO" id="GO:0052925">
    <property type="term" value="F:dol-P-Man:Man(5)GlcNAc(2)-PP-Dol alpha-1,3-mannosyltransferase activity"/>
    <property type="evidence" value="ECO:0007669"/>
    <property type="project" value="UniProtKB-EC"/>
</dbReference>
<dbReference type="Pfam" id="PF05208">
    <property type="entry name" value="ALG3"/>
    <property type="match status" value="1"/>
</dbReference>
<keyword evidence="7 14" id="KW-0812">Transmembrane</keyword>
<comment type="catalytic activity">
    <reaction evidence="12 14">
        <text>an alpha-D-Man-(1-&gt;2)-alpha-D-Man-(1-&gt;2)-alpha-D-Man-(1-&gt;3)-[alpha-D-Man-(1-&gt;6)]-beta-D-Man-(1-&gt;4)-beta-D-GlcNAc-(1-&gt;4)-alpha-D-GlcNAc-diphospho-di-trans,poly-cis-dolichol + a di-trans,poly-cis-dolichyl beta-D-mannosyl phosphate = an alpha-D-Man-(1-&gt;2)-alpha-D-Man-(1-&gt;2)-alpha-D-Man-(1-&gt;3)-[alpha-D-Man-(1-&gt;3)-alpha-D-Man-(1-&gt;6)]-beta-D-Man-(1-&gt;4)-beta-D-GlcNAc-(1-&gt;4)-alpha-D-GlcNAc-diphospho-di-trans,poly-cis-dolichol + a di-trans,poly-cis-dolichyl phosphate + H(+)</text>
        <dbReference type="Rhea" id="RHEA:29527"/>
        <dbReference type="Rhea" id="RHEA-COMP:19498"/>
        <dbReference type="Rhea" id="RHEA-COMP:19501"/>
        <dbReference type="Rhea" id="RHEA-COMP:19516"/>
        <dbReference type="Rhea" id="RHEA-COMP:19517"/>
        <dbReference type="ChEBI" id="CHEBI:15378"/>
        <dbReference type="ChEBI" id="CHEBI:57683"/>
        <dbReference type="ChEBI" id="CHEBI:58211"/>
        <dbReference type="ChEBI" id="CHEBI:132515"/>
        <dbReference type="ChEBI" id="CHEBI:132516"/>
        <dbReference type="EC" id="2.4.1.258"/>
    </reaction>
    <physiologicalReaction direction="left-to-right" evidence="12 14">
        <dbReference type="Rhea" id="RHEA:29528"/>
    </physiologicalReaction>
</comment>
<feature type="transmembrane region" description="Helical" evidence="14">
    <location>
        <begin position="301"/>
        <end position="323"/>
    </location>
</feature>
<comment type="pathway">
    <text evidence="2 14">Protein modification; protein glycosylation.</text>
</comment>
<evidence type="ECO:0000256" key="1">
    <source>
        <dbReference type="ARBA" id="ARBA00004477"/>
    </source>
</evidence>
<comment type="function">
    <text evidence="11 14">Dol-P-Man:Man(5)GlcNAc(2)-PP-Dol alpha-1,3-mannosyltransferase that operates in the biosynthetic pathway of dolichol-linked oligosaccharides, the glycan precursors employed in protein asparagine (N)-glycosylation. The assembly of dolichol-linked oligosaccharides begins on the cytosolic side of the endoplasmic reticulum membrane and finishes in its lumen. The sequential addition of sugars to dolichol pyrophosphate produces dolichol-linked oligosaccharides containing fourteen sugars, including two GlcNAcs, nine mannoses and three glucoses. Once assembled, the oligosaccharide is transferred from the lipid to nascent proteins by oligosaccharyltransferases. In the lumen of the endoplasmic reticulum, adds the first dolichyl beta-D-mannosyl phosphate derived mannose in an alpha-1,3 linkage to Man(5)GlcNAc(2)-PP-dolichol to produce Man(6)GlcNAc(2)-PP-dolichol.</text>
</comment>
<evidence type="ECO:0000256" key="10">
    <source>
        <dbReference type="ARBA" id="ARBA00023136"/>
    </source>
</evidence>
<name>A0A9W4XCF6_9ASCO</name>
<dbReference type="OrthoDB" id="20028at2759"/>
<feature type="transmembrane region" description="Helical" evidence="14">
    <location>
        <begin position="391"/>
        <end position="411"/>
    </location>
</feature>
<comment type="caution">
    <text evidence="15">The sequence shown here is derived from an EMBL/GenBank/DDBJ whole genome shotgun (WGS) entry which is preliminary data.</text>
</comment>
<evidence type="ECO:0000313" key="15">
    <source>
        <dbReference type="EMBL" id="CAI5760535.1"/>
    </source>
</evidence>
<evidence type="ECO:0000256" key="7">
    <source>
        <dbReference type="ARBA" id="ARBA00022692"/>
    </source>
</evidence>
<sequence length="462" mass="53848">MNELNQQPKQQLAPFTVKNVLLDIYNGIIFLSTNPQANIIIYPIIICLSSIITKVIIYYVSYTEIDYKTYLQQIEVIEDYKVLDYTKIFGDSGPIVYPGGFVTIYSWIRYFTSGSIEYAQSIFGYLFVACVIFTCVIYSYLNVQPWVIFLFLLSKRTLSIFVLRLFNDCWVSICILGMMILLQQANQEPKLRILFLGLAADIYSIAISIKMNALLYLPAFIIITYFLTQENALLTIGILSIIPIIQVLMGWKFLLIFYNDELSKKIRWNYIKNAFNFGRKFLYKWTVNWKFLNEDIFNSDIFATILLILHVVTLLIFIFGKFLSPKVIGKSRLELFKDVFKWKKKSSMNMYLDVKVGPSLIFYTLTLTNLIGILFARSLHYQFLSWYNFQLPAIIYLNVNNIFIGMSIWILHESCWLVFPSTIWSSGLLITILSGLIISSWFNFDKIIENSLNDKEIVKKNE</sequence>
<comment type="subcellular location">
    <subcellularLocation>
        <location evidence="1 14">Endoplasmic reticulum membrane</location>
        <topology evidence="1 14">Multi-pass membrane protein</topology>
    </subcellularLocation>
</comment>
<proteinExistence type="inferred from homology"/>
<evidence type="ECO:0000256" key="4">
    <source>
        <dbReference type="ARBA" id="ARBA00015561"/>
    </source>
</evidence>
<evidence type="ECO:0000256" key="11">
    <source>
        <dbReference type="ARBA" id="ARBA00044743"/>
    </source>
</evidence>
<dbReference type="EC" id="2.4.1.258" evidence="3 14"/>
<dbReference type="Proteomes" id="UP001152885">
    <property type="component" value="Unassembled WGS sequence"/>
</dbReference>
<feature type="transmembrane region" description="Helical" evidence="14">
    <location>
        <begin position="161"/>
        <end position="182"/>
    </location>
</feature>
<keyword evidence="16" id="KW-1185">Reference proteome</keyword>
<evidence type="ECO:0000256" key="8">
    <source>
        <dbReference type="ARBA" id="ARBA00022824"/>
    </source>
</evidence>
<evidence type="ECO:0000256" key="2">
    <source>
        <dbReference type="ARBA" id="ARBA00004922"/>
    </source>
</evidence>
<dbReference type="PANTHER" id="PTHR12646:SF0">
    <property type="entry name" value="DOL-P-MAN:MAN(5)GLCNAC(2)-PP-DOL ALPHA-1,3-MANNOSYLTRANSFERASE"/>
    <property type="match status" value="1"/>
</dbReference>
<evidence type="ECO:0000256" key="13">
    <source>
        <dbReference type="ARBA" id="ARBA00093457"/>
    </source>
</evidence>
<gene>
    <name evidence="15" type="ORF">CANVERA_P5044</name>
</gene>
<feature type="transmembrane region" description="Helical" evidence="14">
    <location>
        <begin position="39"/>
        <end position="60"/>
    </location>
</feature>
<evidence type="ECO:0000256" key="3">
    <source>
        <dbReference type="ARBA" id="ARBA00011964"/>
    </source>
</evidence>
<evidence type="ECO:0000256" key="12">
    <source>
        <dbReference type="ARBA" id="ARBA00049506"/>
    </source>
</evidence>